<dbReference type="SUPFAM" id="SSF52540">
    <property type="entry name" value="P-loop containing nucleoside triphosphate hydrolases"/>
    <property type="match status" value="2"/>
</dbReference>
<gene>
    <name evidence="18" type="ORF">FA09DRAFT_330622</name>
</gene>
<feature type="domain" description="DEAD-box RNA helicase Q" evidence="17">
    <location>
        <begin position="137"/>
        <end position="165"/>
    </location>
</feature>
<evidence type="ECO:0000256" key="5">
    <source>
        <dbReference type="ARBA" id="ARBA00022517"/>
    </source>
</evidence>
<evidence type="ECO:0000256" key="9">
    <source>
        <dbReference type="ARBA" id="ARBA00022840"/>
    </source>
</evidence>
<feature type="domain" description="Helicase C-terminal" evidence="16">
    <location>
        <begin position="417"/>
        <end position="561"/>
    </location>
</feature>
<evidence type="ECO:0000313" key="18">
    <source>
        <dbReference type="EMBL" id="PWN97465.1"/>
    </source>
</evidence>
<dbReference type="CDD" id="cd18787">
    <property type="entry name" value="SF2_C_DEAD"/>
    <property type="match status" value="1"/>
</dbReference>
<comment type="similarity">
    <text evidence="3">Belongs to the DEAD box helicase family. DDX54/DBP10 subfamily.</text>
</comment>
<dbReference type="InterPro" id="IPR014001">
    <property type="entry name" value="Helicase_ATP-bd"/>
</dbReference>
<dbReference type="GO" id="GO:0005524">
    <property type="term" value="F:ATP binding"/>
    <property type="evidence" value="ECO:0007669"/>
    <property type="project" value="UniProtKB-KW"/>
</dbReference>
<dbReference type="InterPro" id="IPR027417">
    <property type="entry name" value="P-loop_NTPase"/>
</dbReference>
<dbReference type="InterPro" id="IPR014014">
    <property type="entry name" value="RNA_helicase_DEAD_Q_motif"/>
</dbReference>
<protein>
    <recommendedName>
        <fullName evidence="4">RNA helicase</fullName>
        <ecNumber evidence="4">3.6.4.13</ecNumber>
    </recommendedName>
</protein>
<feature type="domain" description="Helicase ATP-binding" evidence="15">
    <location>
        <begin position="170"/>
        <end position="349"/>
    </location>
</feature>
<dbReference type="InterPro" id="IPR012541">
    <property type="entry name" value="DBP10_C"/>
</dbReference>
<evidence type="ECO:0000256" key="13">
    <source>
        <dbReference type="PROSITE-ProRule" id="PRU00552"/>
    </source>
</evidence>
<dbReference type="GO" id="GO:0003723">
    <property type="term" value="F:RNA binding"/>
    <property type="evidence" value="ECO:0007669"/>
    <property type="project" value="UniProtKB-KW"/>
</dbReference>
<keyword evidence="19" id="KW-1185">Reference proteome</keyword>
<evidence type="ECO:0000256" key="2">
    <source>
        <dbReference type="ARBA" id="ARBA00004123"/>
    </source>
</evidence>
<feature type="short sequence motif" description="Q motif" evidence="13">
    <location>
        <begin position="137"/>
        <end position="165"/>
    </location>
</feature>
<dbReference type="InterPro" id="IPR000629">
    <property type="entry name" value="RNA-helicase_DEAD-box_CS"/>
</dbReference>
<feature type="compositionally biased region" description="Polar residues" evidence="14">
    <location>
        <begin position="1042"/>
        <end position="1052"/>
    </location>
</feature>
<dbReference type="Pfam" id="PF08147">
    <property type="entry name" value="DBP10CT"/>
    <property type="match status" value="1"/>
</dbReference>
<dbReference type="PROSITE" id="PS51195">
    <property type="entry name" value="Q_MOTIF"/>
    <property type="match status" value="1"/>
</dbReference>
<feature type="compositionally biased region" description="Low complexity" evidence="14">
    <location>
        <begin position="34"/>
        <end position="45"/>
    </location>
</feature>
<dbReference type="PROSITE" id="PS00039">
    <property type="entry name" value="DEAD_ATP_HELICASE"/>
    <property type="match status" value="1"/>
</dbReference>
<dbReference type="GO" id="GO:0005730">
    <property type="term" value="C:nucleolus"/>
    <property type="evidence" value="ECO:0007669"/>
    <property type="project" value="UniProtKB-SubCell"/>
</dbReference>
<evidence type="ECO:0000256" key="10">
    <source>
        <dbReference type="ARBA" id="ARBA00022884"/>
    </source>
</evidence>
<name>A0A316ZB25_9BASI</name>
<dbReference type="GO" id="GO:0042254">
    <property type="term" value="P:ribosome biogenesis"/>
    <property type="evidence" value="ECO:0007669"/>
    <property type="project" value="UniProtKB-KW"/>
</dbReference>
<keyword evidence="6" id="KW-0547">Nucleotide-binding</keyword>
<evidence type="ECO:0000256" key="6">
    <source>
        <dbReference type="ARBA" id="ARBA00022741"/>
    </source>
</evidence>
<evidence type="ECO:0000256" key="4">
    <source>
        <dbReference type="ARBA" id="ARBA00012552"/>
    </source>
</evidence>
<evidence type="ECO:0000256" key="8">
    <source>
        <dbReference type="ARBA" id="ARBA00022806"/>
    </source>
</evidence>
<comment type="subcellular location">
    <subcellularLocation>
        <location evidence="2">Nucleus</location>
    </subcellularLocation>
</comment>
<organism evidence="18 19">
    <name type="scientific">Tilletiopsis washingtonensis</name>
    <dbReference type="NCBI Taxonomy" id="58919"/>
    <lineage>
        <taxon>Eukaryota</taxon>
        <taxon>Fungi</taxon>
        <taxon>Dikarya</taxon>
        <taxon>Basidiomycota</taxon>
        <taxon>Ustilaginomycotina</taxon>
        <taxon>Exobasidiomycetes</taxon>
        <taxon>Entylomatales</taxon>
        <taxon>Entylomatales incertae sedis</taxon>
        <taxon>Tilletiopsis</taxon>
    </lineage>
</organism>
<sequence>MAVLDFLLSSDDEASGAPARRGKASGSNREALQPRTSASTSAPKPASRKRRAPASDDEEAPDITDALLGPRGGSKGKALPPRPAPVDDDGSGDEQLIAAATHRQNKKAGTELARDVSKAKNGGKGKKTGGGVVAGGGSFQSMGLPPQLLRSLLLRGYTTPTPIQRLAVPSLMATPTRDLVGMARTGSGKTLAYMLPLLTRLGGKHSTTVGIKSVILCPSRELALQILRVGKELARGWKVPDAEPLRWALVVGGEGLEEQFALLAANPDVLIATPGRLLHLAVESNLDLSAVQYVVFDEADRLFEMGFASQLEELLARLPPGRQTALFSATLPKSLVDFARAGLAPNPKLVRLDADAKISTDLKMSFLSVKPSEKEAALLVLLRDVIGVPFGSQAPVQAPHWGTGANAPPPEKRRKGAVLNGADELMPHQTIVFCATKHHVEYLLALLQVAGWTCAHIYSSLHQAARTLEMKRFRDGEASLLIVTDVAARGIDLPSMAHVVNYDLPASPRVFVHRVGRTARAGKSGWAWSIVTGNELPHLCDLQLFLARPLEPARTPSDGTLDLHASLRLGTLPRQAIDTESEHILTSLHASSSDAAVTLPALRQVVTRAQKLYERSSIRASQESHRRAKSMLSGENGWALAGNNREESGVHDVIRRPAAYGLTGKGPTAAGEGSTKAPANRRMDEETALAREALLAKINGFNPTETVFEVGTRGANPLTNLMRSRRTTLAGKQAKAAARVAHRELIDGTAAPEEEEDEMRLDEAGDVEMADEEEIEDVFDVPNASKKRARREAAAKKDYKDPEFYINYTQKDAHTEKGYSLSNGGTFAEQAAHATFSLGNDEARLGTSSQAPNAARWDTKKKKFIRGDGVGADNEKYIRTESGSRLPASFRSGRFDEWKKAQKVSVQKVGEQEDAKAAGAAWQLAGMTRGAARGGRGGGNMGRGGGRGGAAGGRTFRHNSYTAPKPLDPLRKDYQKQVAKRSAAAEARGGEPHPASAAGGRGGRGGGRGGARGRGAASRGRGMARGSGRPGQHVRNELKSASAIQKTRQLATQRKEKNARAPSRKRGGKR</sequence>
<feature type="compositionally biased region" description="Gly residues" evidence="14">
    <location>
        <begin position="999"/>
        <end position="1013"/>
    </location>
</feature>
<dbReference type="SMART" id="SM00490">
    <property type="entry name" value="HELICc"/>
    <property type="match status" value="1"/>
</dbReference>
<dbReference type="InterPro" id="IPR050079">
    <property type="entry name" value="DEAD_box_RNA_helicase"/>
</dbReference>
<evidence type="ECO:0000256" key="14">
    <source>
        <dbReference type="SAM" id="MobiDB-lite"/>
    </source>
</evidence>
<dbReference type="Gene3D" id="3.40.50.300">
    <property type="entry name" value="P-loop containing nucleotide triphosphate hydrolases"/>
    <property type="match status" value="2"/>
</dbReference>
<dbReference type="GO" id="GO:0003724">
    <property type="term" value="F:RNA helicase activity"/>
    <property type="evidence" value="ECO:0007669"/>
    <property type="project" value="UniProtKB-EC"/>
</dbReference>
<keyword evidence="9" id="KW-0067">ATP-binding</keyword>
<dbReference type="GO" id="GO:0016887">
    <property type="term" value="F:ATP hydrolysis activity"/>
    <property type="evidence" value="ECO:0007669"/>
    <property type="project" value="RHEA"/>
</dbReference>
<evidence type="ECO:0000256" key="3">
    <source>
        <dbReference type="ARBA" id="ARBA00010379"/>
    </source>
</evidence>
<reference evidence="18 19" key="1">
    <citation type="journal article" date="2018" name="Mol. Biol. Evol.">
        <title>Broad Genomic Sampling Reveals a Smut Pathogenic Ancestry of the Fungal Clade Ustilaginomycotina.</title>
        <authorList>
            <person name="Kijpornyongpan T."/>
            <person name="Mondo S.J."/>
            <person name="Barry K."/>
            <person name="Sandor L."/>
            <person name="Lee J."/>
            <person name="Lipzen A."/>
            <person name="Pangilinan J."/>
            <person name="LaButti K."/>
            <person name="Hainaut M."/>
            <person name="Henrissat B."/>
            <person name="Grigoriev I.V."/>
            <person name="Spatafora J.W."/>
            <person name="Aime M.C."/>
        </authorList>
    </citation>
    <scope>NUCLEOTIDE SEQUENCE [LARGE SCALE GENOMIC DNA]</scope>
    <source>
        <strain evidence="18 19">MCA 4186</strain>
    </source>
</reference>
<comment type="function">
    <text evidence="1">ATP-binding RNA helicase involved in the biogenesis of 60S ribosomal subunits and is required for the normal formation of 25S and 5.8S rRNAs.</text>
</comment>
<dbReference type="PROSITE" id="PS51194">
    <property type="entry name" value="HELICASE_CTER"/>
    <property type="match status" value="1"/>
</dbReference>
<evidence type="ECO:0000259" key="16">
    <source>
        <dbReference type="PROSITE" id="PS51194"/>
    </source>
</evidence>
<feature type="region of interest" description="Disordered" evidence="14">
    <location>
        <begin position="1"/>
        <end position="132"/>
    </location>
</feature>
<dbReference type="InterPro" id="IPR011545">
    <property type="entry name" value="DEAD/DEAH_box_helicase_dom"/>
</dbReference>
<dbReference type="EMBL" id="KZ819295">
    <property type="protein sequence ID" value="PWN97465.1"/>
    <property type="molecule type" value="Genomic_DNA"/>
</dbReference>
<dbReference type="GO" id="GO:0010467">
    <property type="term" value="P:gene expression"/>
    <property type="evidence" value="ECO:0007669"/>
    <property type="project" value="UniProtKB-ARBA"/>
</dbReference>
<dbReference type="AlphaFoldDB" id="A0A316ZB25"/>
<feature type="compositionally biased region" description="Gly residues" evidence="14">
    <location>
        <begin position="932"/>
        <end position="952"/>
    </location>
</feature>
<dbReference type="EC" id="3.6.4.13" evidence="4"/>
<dbReference type="GO" id="GO:0005829">
    <property type="term" value="C:cytosol"/>
    <property type="evidence" value="ECO:0007669"/>
    <property type="project" value="TreeGrafter"/>
</dbReference>
<dbReference type="RefSeq" id="XP_025597744.1">
    <property type="nucleotide sequence ID" value="XM_025742670.1"/>
</dbReference>
<dbReference type="SMART" id="SM01123">
    <property type="entry name" value="DBP10CT"/>
    <property type="match status" value="1"/>
</dbReference>
<dbReference type="SMART" id="SM00487">
    <property type="entry name" value="DEXDc"/>
    <property type="match status" value="1"/>
</dbReference>
<dbReference type="Proteomes" id="UP000245946">
    <property type="component" value="Unassembled WGS sequence"/>
</dbReference>
<evidence type="ECO:0000256" key="1">
    <source>
        <dbReference type="ARBA" id="ARBA00003706"/>
    </source>
</evidence>
<feature type="region of interest" description="Disordered" evidence="14">
    <location>
        <begin position="661"/>
        <end position="681"/>
    </location>
</feature>
<evidence type="ECO:0000256" key="12">
    <source>
        <dbReference type="ARBA" id="ARBA00047984"/>
    </source>
</evidence>
<dbReference type="OrthoDB" id="10261375at2759"/>
<comment type="catalytic activity">
    <reaction evidence="12">
        <text>ATP + H2O = ADP + phosphate + H(+)</text>
        <dbReference type="Rhea" id="RHEA:13065"/>
        <dbReference type="ChEBI" id="CHEBI:15377"/>
        <dbReference type="ChEBI" id="CHEBI:15378"/>
        <dbReference type="ChEBI" id="CHEBI:30616"/>
        <dbReference type="ChEBI" id="CHEBI:43474"/>
        <dbReference type="ChEBI" id="CHEBI:456216"/>
        <dbReference type="EC" id="3.6.4.13"/>
    </reaction>
</comment>
<evidence type="ECO:0000256" key="11">
    <source>
        <dbReference type="ARBA" id="ARBA00023242"/>
    </source>
</evidence>
<keyword evidence="5" id="KW-0690">Ribosome biogenesis</keyword>
<keyword evidence="7" id="KW-0378">Hydrolase</keyword>
<dbReference type="PANTHER" id="PTHR47959:SF8">
    <property type="entry name" value="RNA HELICASE"/>
    <property type="match status" value="1"/>
</dbReference>
<dbReference type="PROSITE" id="PS51192">
    <property type="entry name" value="HELICASE_ATP_BIND_1"/>
    <property type="match status" value="1"/>
</dbReference>
<dbReference type="InterPro" id="IPR001650">
    <property type="entry name" value="Helicase_C-like"/>
</dbReference>
<evidence type="ECO:0000256" key="7">
    <source>
        <dbReference type="ARBA" id="ARBA00022801"/>
    </source>
</evidence>
<evidence type="ECO:0000259" key="15">
    <source>
        <dbReference type="PROSITE" id="PS51192"/>
    </source>
</evidence>
<keyword evidence="11" id="KW-0539">Nucleus</keyword>
<keyword evidence="8" id="KW-0347">Helicase</keyword>
<keyword evidence="10" id="KW-0694">RNA-binding</keyword>
<accession>A0A316ZB25</accession>
<evidence type="ECO:0000259" key="17">
    <source>
        <dbReference type="PROSITE" id="PS51195"/>
    </source>
</evidence>
<evidence type="ECO:0000313" key="19">
    <source>
        <dbReference type="Proteomes" id="UP000245946"/>
    </source>
</evidence>
<feature type="region of interest" description="Disordered" evidence="14">
    <location>
        <begin position="929"/>
        <end position="1070"/>
    </location>
</feature>
<dbReference type="Pfam" id="PF00271">
    <property type="entry name" value="Helicase_C"/>
    <property type="match status" value="1"/>
</dbReference>
<dbReference type="STRING" id="58919.A0A316ZB25"/>
<dbReference type="PANTHER" id="PTHR47959">
    <property type="entry name" value="ATP-DEPENDENT RNA HELICASE RHLE-RELATED"/>
    <property type="match status" value="1"/>
</dbReference>
<dbReference type="Pfam" id="PF00270">
    <property type="entry name" value="DEAD"/>
    <property type="match status" value="1"/>
</dbReference>
<proteinExistence type="inferred from homology"/>
<feature type="compositionally biased region" description="Basic and acidic residues" evidence="14">
    <location>
        <begin position="108"/>
        <end position="118"/>
    </location>
</feature>
<dbReference type="GeneID" id="37270214"/>